<dbReference type="EMBL" id="CM022218">
    <property type="protein sequence ID" value="KAF7032582.1"/>
    <property type="molecule type" value="Genomic_DNA"/>
</dbReference>
<dbReference type="OMA" id="HANFLKY"/>
<dbReference type="PANTHER" id="PTHR35166">
    <property type="entry name" value="OS05G0193700 PROTEIN-RELATED"/>
    <property type="match status" value="1"/>
</dbReference>
<protein>
    <submittedName>
        <fullName evidence="1">Uncharacterized protein</fullName>
    </submittedName>
</protein>
<proteinExistence type="predicted"/>
<accession>A0A077S3N8</accession>
<sequence>MAIQCAAESNPPAGAKNRMPAEFVSWILAMPIDKPDDIVMPSFLEGEKNMAEILGVTEEWLEDKRQVYRDAALRVQRLHANFLKYQVEIRDEFLEKGYVEVDDDYFEQQAEIGETMRAYWEELQKKRGPTLTYVADYSEYDLPYDYEEQATRLVDL</sequence>
<comment type="caution">
    <text evidence="1">The sequence shown here is derived from an EMBL/GenBank/DDBJ whole genome shotgun (WGS) entry which is preliminary data.</text>
</comment>
<gene>
    <name evidence="1" type="ORF">CFC21_043741</name>
</gene>
<reference evidence="1" key="1">
    <citation type="journal article" date="2017" name="Gigascience">
        <title>The first near-complete assembly of the hexaploid bread wheat genome, Triticum aestivum.</title>
        <authorList>
            <person name="Zimin A.V."/>
            <person name="Puiu D."/>
            <person name="Hall R."/>
            <person name="Kingan S."/>
            <person name="Clavijo B.J."/>
            <person name="Salzberg S.L."/>
        </authorList>
    </citation>
    <scope>NUCLEOTIDE SEQUENCE</scope>
    <source>
        <tissue evidence="1">Leaf</tissue>
    </source>
</reference>
<evidence type="ECO:0000313" key="1">
    <source>
        <dbReference type="EMBL" id="KAF7032582.1"/>
    </source>
</evidence>
<organism evidence="1">
    <name type="scientific">Triticum aestivum</name>
    <name type="common">Wheat</name>
    <dbReference type="NCBI Taxonomy" id="4565"/>
    <lineage>
        <taxon>Eukaryota</taxon>
        <taxon>Viridiplantae</taxon>
        <taxon>Streptophyta</taxon>
        <taxon>Embryophyta</taxon>
        <taxon>Tracheophyta</taxon>
        <taxon>Spermatophyta</taxon>
        <taxon>Magnoliopsida</taxon>
        <taxon>Liliopsida</taxon>
        <taxon>Poales</taxon>
        <taxon>Poaceae</taxon>
        <taxon>BOP clade</taxon>
        <taxon>Pooideae</taxon>
        <taxon>Triticodae</taxon>
        <taxon>Triticeae</taxon>
        <taxon>Triticinae</taxon>
        <taxon>Triticum</taxon>
    </lineage>
</organism>
<reference evidence="1" key="2">
    <citation type="submission" date="2020-03" db="EMBL/GenBank/DDBJ databases">
        <title>The second near-complete assembly of the hexaploid bread wheat (Triticum aestivum) genome.</title>
        <authorList>
            <person name="Zimin A.V."/>
            <person name="Puiu D."/>
            <person name="Shumante A."/>
            <person name="Alonge M."/>
            <person name="Salzberg S.L."/>
        </authorList>
    </citation>
    <scope>NUCLEOTIDE SEQUENCE</scope>
    <source>
        <tissue evidence="1">Leaf</tissue>
    </source>
</reference>
<dbReference type="Proteomes" id="UP000815260">
    <property type="component" value="Chromosome 3B"/>
</dbReference>
<name>A0A077S3N8_WHEAT</name>
<dbReference type="PANTHER" id="PTHR35166:SF6">
    <property type="entry name" value="PROTEIN-RELATED"/>
    <property type="match status" value="1"/>
</dbReference>